<dbReference type="Proteomes" id="UP000029736">
    <property type="component" value="Unassembled WGS sequence"/>
</dbReference>
<dbReference type="STRING" id="1524460.IX84_31790"/>
<dbReference type="InterPro" id="IPR025250">
    <property type="entry name" value="DUF4199"/>
</dbReference>
<proteinExistence type="predicted"/>
<sequence length="226" mass="25351">MLLLFNFLGPEVIILFFVIMLLLIPRKNQVSGSVLQPFEFAGAPNFSQSNVGKFITGQQSSNVRYGASYVRLSIAYGLVYSILAFVISQYFFSDSYMYESEEFIFIPTLISLGIALIALLLCIRHYRSLNFGQLTLKKGLSIGAVFGLASGIISAALSYVYFYIINPYALDDLIDYQLSVSGFENDEYFRETFVESFSTGLLLAIPSNMLYGLILSFFLSLFLKTK</sequence>
<evidence type="ECO:0008006" key="4">
    <source>
        <dbReference type="Google" id="ProtNLM"/>
    </source>
</evidence>
<keyword evidence="1" id="KW-0812">Transmembrane</keyword>
<gene>
    <name evidence="2" type="ORF">IX84_31790</name>
</gene>
<feature type="transmembrane region" description="Helical" evidence="1">
    <location>
        <begin position="144"/>
        <end position="164"/>
    </location>
</feature>
<accession>A0A098RXB1</accession>
<protein>
    <recommendedName>
        <fullName evidence="4">DUF4199 domain-containing protein</fullName>
    </recommendedName>
</protein>
<dbReference type="EMBL" id="JPOS01000133">
    <property type="protein sequence ID" value="KGE84799.1"/>
    <property type="molecule type" value="Genomic_DNA"/>
</dbReference>
<feature type="transmembrane region" description="Helical" evidence="1">
    <location>
        <begin position="201"/>
        <end position="223"/>
    </location>
</feature>
<reference evidence="2 3" key="1">
    <citation type="journal article" date="2014" name="Int. J. Syst. Evol. Microbiol.">
        <title>Phaeodactylibacter xiamenensis gen. nov., sp. nov., a member of the family Saprospiraceae isolated from the marine alga Phaeodactylum tricornutum.</title>
        <authorList>
            <person name="Chen Z.Jr."/>
            <person name="Lei X."/>
            <person name="Lai Q."/>
            <person name="Li Y."/>
            <person name="Zhang B."/>
            <person name="Zhang J."/>
            <person name="Zhang H."/>
            <person name="Yang L."/>
            <person name="Zheng W."/>
            <person name="Tian Y."/>
            <person name="Yu Z."/>
            <person name="Xu H.Jr."/>
            <person name="Zheng T."/>
        </authorList>
    </citation>
    <scope>NUCLEOTIDE SEQUENCE [LARGE SCALE GENOMIC DNA]</scope>
    <source>
        <strain evidence="2 3">KD52</strain>
    </source>
</reference>
<keyword evidence="1" id="KW-0472">Membrane</keyword>
<dbReference type="RefSeq" id="WP_044230340.1">
    <property type="nucleotide sequence ID" value="NZ_JPOS01000133.1"/>
</dbReference>
<feature type="transmembrane region" description="Helical" evidence="1">
    <location>
        <begin position="69"/>
        <end position="92"/>
    </location>
</feature>
<evidence type="ECO:0000313" key="3">
    <source>
        <dbReference type="Proteomes" id="UP000029736"/>
    </source>
</evidence>
<comment type="caution">
    <text evidence="2">The sequence shown here is derived from an EMBL/GenBank/DDBJ whole genome shotgun (WGS) entry which is preliminary data.</text>
</comment>
<name>A0A098RXB1_9BACT</name>
<evidence type="ECO:0000256" key="1">
    <source>
        <dbReference type="SAM" id="Phobius"/>
    </source>
</evidence>
<evidence type="ECO:0000313" key="2">
    <source>
        <dbReference type="EMBL" id="KGE84799.1"/>
    </source>
</evidence>
<keyword evidence="3" id="KW-1185">Reference proteome</keyword>
<feature type="transmembrane region" description="Helical" evidence="1">
    <location>
        <begin position="104"/>
        <end position="123"/>
    </location>
</feature>
<dbReference type="AlphaFoldDB" id="A0A098RXB1"/>
<dbReference type="Pfam" id="PF13858">
    <property type="entry name" value="DUF4199"/>
    <property type="match status" value="1"/>
</dbReference>
<organism evidence="2 3">
    <name type="scientific">Phaeodactylibacter xiamenensis</name>
    <dbReference type="NCBI Taxonomy" id="1524460"/>
    <lineage>
        <taxon>Bacteria</taxon>
        <taxon>Pseudomonadati</taxon>
        <taxon>Bacteroidota</taxon>
        <taxon>Saprospiria</taxon>
        <taxon>Saprospirales</taxon>
        <taxon>Haliscomenobacteraceae</taxon>
        <taxon>Phaeodactylibacter</taxon>
    </lineage>
</organism>
<feature type="transmembrane region" description="Helical" evidence="1">
    <location>
        <begin position="6"/>
        <end position="24"/>
    </location>
</feature>
<keyword evidence="1" id="KW-1133">Transmembrane helix</keyword>